<dbReference type="Proteomes" id="UP000269221">
    <property type="component" value="Unassembled WGS sequence"/>
</dbReference>
<keyword evidence="2" id="KW-1185">Reference proteome</keyword>
<sequence>MRPSSSKNPLGLKQNLKLDLRMDMNLHTALVYSACCPCVSIGVGQSWLWCDLIETFQRLNWCYLRAWDGSPKRACSDKSRVNGSKLKQERFRLDTKKKFFILEVARHWNRMPREAVDALSLVKAMLDGALSNLVQWKVSLSMAGELEPSDL</sequence>
<evidence type="ECO:0000313" key="1">
    <source>
        <dbReference type="EMBL" id="RMC12071.1"/>
    </source>
</evidence>
<reference evidence="1 2" key="1">
    <citation type="submission" date="2018-07" db="EMBL/GenBank/DDBJ databases">
        <title>A high quality draft genome assembly of the barn swallow (H. rustica rustica).</title>
        <authorList>
            <person name="Formenti G."/>
            <person name="Chiara M."/>
            <person name="Poveda L."/>
            <person name="Francoijs K.-J."/>
            <person name="Bonisoli-Alquati A."/>
            <person name="Canova L."/>
            <person name="Gianfranceschi L."/>
            <person name="Horner D.S."/>
            <person name="Saino N."/>
        </authorList>
    </citation>
    <scope>NUCLEOTIDE SEQUENCE [LARGE SCALE GENOMIC DNA]</scope>
    <source>
        <strain evidence="1">Chelidonia</strain>
        <tissue evidence="1">Blood</tissue>
    </source>
</reference>
<name>A0A3M0KHJ1_HIRRU</name>
<organism evidence="1 2">
    <name type="scientific">Hirundo rustica rustica</name>
    <dbReference type="NCBI Taxonomy" id="333673"/>
    <lineage>
        <taxon>Eukaryota</taxon>
        <taxon>Metazoa</taxon>
        <taxon>Chordata</taxon>
        <taxon>Craniata</taxon>
        <taxon>Vertebrata</taxon>
        <taxon>Euteleostomi</taxon>
        <taxon>Archelosauria</taxon>
        <taxon>Archosauria</taxon>
        <taxon>Dinosauria</taxon>
        <taxon>Saurischia</taxon>
        <taxon>Theropoda</taxon>
        <taxon>Coelurosauria</taxon>
        <taxon>Aves</taxon>
        <taxon>Neognathae</taxon>
        <taxon>Neoaves</taxon>
        <taxon>Telluraves</taxon>
        <taxon>Australaves</taxon>
        <taxon>Passeriformes</taxon>
        <taxon>Sylvioidea</taxon>
        <taxon>Hirundinidae</taxon>
        <taxon>Hirundo</taxon>
    </lineage>
</organism>
<dbReference type="OrthoDB" id="276744at2759"/>
<accession>A0A3M0KHJ1</accession>
<protein>
    <submittedName>
        <fullName evidence="1">Uncharacterized protein</fullName>
    </submittedName>
</protein>
<dbReference type="AlphaFoldDB" id="A0A3M0KHJ1"/>
<evidence type="ECO:0000313" key="2">
    <source>
        <dbReference type="Proteomes" id="UP000269221"/>
    </source>
</evidence>
<proteinExistence type="predicted"/>
<dbReference type="STRING" id="333673.A0A3M0KHJ1"/>
<comment type="caution">
    <text evidence="1">The sequence shown here is derived from an EMBL/GenBank/DDBJ whole genome shotgun (WGS) entry which is preliminary data.</text>
</comment>
<gene>
    <name evidence="1" type="ORF">DUI87_11206</name>
</gene>
<dbReference type="EMBL" id="QRBI01000107">
    <property type="protein sequence ID" value="RMC12071.1"/>
    <property type="molecule type" value="Genomic_DNA"/>
</dbReference>